<dbReference type="AlphaFoldDB" id="A0AB38TXR9"/>
<dbReference type="PANTHER" id="PTHR42852:SF13">
    <property type="entry name" value="PROTEIN DIPZ"/>
    <property type="match status" value="1"/>
</dbReference>
<sequence>MLLLVLAYLGGVLTIVSPCILPVLPFVFARADRPFLRNGLPLLVGMAVTFAAVATLAAVGGGWIAQANQAGRWIAIALVGVFGLTLLFPRLAEHLTRPLVELGNRLSGVASNAEQDGRGSIGPSLLLGVATGLLWAPCAGPILGLVLTGAALRGASVGTTLLLVAYAAGAATSLAAALLIGGKLFAAMKRSLGAGEWVRRGLGVAMLAGVGAIALGLDTGVLTQVSTIATGGLEQSLVDRFAPRGNAMHGNAPADANGPAMMAANGNANGGDVAGGSGPSMMAAGDAMRAAANHGDAGNGNAMMAAGDAMRAAVNGASPSADNGNAMMSAATQSARQNAAMLRVSAPALPVEGDAPSLAGATEWLNSPPLTNASLRGKVVLVDFWTYSCINCLRTLPYVKAWARKYRNDGLVVIGVHAPEFAFERDIGNVKKATHDLGVTYPVAIDNGYSIWRAFNNEYWPAHYFIDAQGRVRYHHFGEGDYVQSERAIQQLLVEAGHPDAAQVPLGIDGPAASGAQAAADNADMRSPETYVGYARAENFSSPGGQLHDREHDYAAPAQPGLDDWGLAGAWSVAEQQATLAKPGGRIVYRFHARDLHLVLGPGKNGAPVRFRVTIDGTAPGASHGADVNADGVGTVTGQRLYQLIRQSGPIVDHTFSIEFLDPGVQAFAFTFG</sequence>
<keyword evidence="1" id="KW-1133">Transmembrane helix</keyword>
<gene>
    <name evidence="3" type="ORF">NYZ96_29900</name>
</gene>
<protein>
    <submittedName>
        <fullName evidence="3">Cytochrome c biogenesis protein DipZ</fullName>
    </submittedName>
</protein>
<dbReference type="Gene3D" id="2.60.120.260">
    <property type="entry name" value="Galactose-binding domain-like"/>
    <property type="match status" value="1"/>
</dbReference>
<dbReference type="Gene3D" id="3.40.30.10">
    <property type="entry name" value="Glutaredoxin"/>
    <property type="match status" value="1"/>
</dbReference>
<dbReference type="InterPro" id="IPR050553">
    <property type="entry name" value="Thioredoxin_ResA/DsbE_sf"/>
</dbReference>
<name>A0AB38TXR9_BURGA</name>
<dbReference type="InterPro" id="IPR013740">
    <property type="entry name" value="Redoxin"/>
</dbReference>
<dbReference type="InterPro" id="IPR013766">
    <property type="entry name" value="Thioredoxin_domain"/>
</dbReference>
<feature type="transmembrane region" description="Helical" evidence="1">
    <location>
        <begin position="163"/>
        <end position="185"/>
    </location>
</feature>
<dbReference type="PROSITE" id="PS51352">
    <property type="entry name" value="THIOREDOXIN_2"/>
    <property type="match status" value="1"/>
</dbReference>
<dbReference type="GO" id="GO:0016491">
    <property type="term" value="F:oxidoreductase activity"/>
    <property type="evidence" value="ECO:0007669"/>
    <property type="project" value="InterPro"/>
</dbReference>
<dbReference type="EMBL" id="CP104215">
    <property type="protein sequence ID" value="UWX72638.1"/>
    <property type="molecule type" value="Genomic_DNA"/>
</dbReference>
<dbReference type="SUPFAM" id="SSF52833">
    <property type="entry name" value="Thioredoxin-like"/>
    <property type="match status" value="1"/>
</dbReference>
<keyword evidence="1" id="KW-0812">Transmembrane</keyword>
<keyword evidence="1" id="KW-0472">Membrane</keyword>
<accession>A0AB38TXR9</accession>
<feature type="transmembrane region" description="Helical" evidence="1">
    <location>
        <begin position="125"/>
        <end position="151"/>
    </location>
</feature>
<feature type="transmembrane region" description="Helical" evidence="1">
    <location>
        <begin position="40"/>
        <end position="64"/>
    </location>
</feature>
<reference evidence="3" key="1">
    <citation type="submission" date="2022-09" db="EMBL/GenBank/DDBJ databases">
        <title>Genomic of Burkholderia gladioli.</title>
        <authorList>
            <person name="Wu H."/>
        </authorList>
    </citation>
    <scope>NUCLEOTIDE SEQUENCE</scope>
    <source>
        <strain evidence="3">ZN-S4</strain>
    </source>
</reference>
<evidence type="ECO:0000313" key="4">
    <source>
        <dbReference type="Proteomes" id="UP001059745"/>
    </source>
</evidence>
<dbReference type="Pfam" id="PF17991">
    <property type="entry name" value="Thioredoxin_10"/>
    <property type="match status" value="1"/>
</dbReference>
<evidence type="ECO:0000259" key="2">
    <source>
        <dbReference type="PROSITE" id="PS51352"/>
    </source>
</evidence>
<feature type="domain" description="Thioredoxin" evidence="2">
    <location>
        <begin position="342"/>
        <end position="494"/>
    </location>
</feature>
<evidence type="ECO:0000313" key="3">
    <source>
        <dbReference type="EMBL" id="UWX72638.1"/>
    </source>
</evidence>
<dbReference type="CDD" id="cd03012">
    <property type="entry name" value="TlpA_like_DipZ_like"/>
    <property type="match status" value="1"/>
</dbReference>
<organism evidence="3 4">
    <name type="scientific">Burkholderia gladioli</name>
    <name type="common">Pseudomonas marginata</name>
    <name type="synonym">Phytomonas marginata</name>
    <dbReference type="NCBI Taxonomy" id="28095"/>
    <lineage>
        <taxon>Bacteria</taxon>
        <taxon>Pseudomonadati</taxon>
        <taxon>Pseudomonadota</taxon>
        <taxon>Betaproteobacteria</taxon>
        <taxon>Burkholderiales</taxon>
        <taxon>Burkholderiaceae</taxon>
        <taxon>Burkholderia</taxon>
    </lineage>
</organism>
<dbReference type="InterPro" id="IPR041017">
    <property type="entry name" value="Thioredoxin_10"/>
</dbReference>
<feature type="transmembrane region" description="Helical" evidence="1">
    <location>
        <begin position="6"/>
        <end position="28"/>
    </location>
</feature>
<dbReference type="RefSeq" id="WP_181279467.1">
    <property type="nucleotide sequence ID" value="NZ_CADEPT010000002.1"/>
</dbReference>
<dbReference type="Pfam" id="PF08534">
    <property type="entry name" value="Redoxin"/>
    <property type="match status" value="1"/>
</dbReference>
<dbReference type="InterPro" id="IPR036249">
    <property type="entry name" value="Thioredoxin-like_sf"/>
</dbReference>
<dbReference type="PANTHER" id="PTHR42852">
    <property type="entry name" value="THIOL:DISULFIDE INTERCHANGE PROTEIN DSBE"/>
    <property type="match status" value="1"/>
</dbReference>
<feature type="transmembrane region" description="Helical" evidence="1">
    <location>
        <begin position="70"/>
        <end position="88"/>
    </location>
</feature>
<dbReference type="Proteomes" id="UP001059745">
    <property type="component" value="Chromosome 2"/>
</dbReference>
<evidence type="ECO:0000256" key="1">
    <source>
        <dbReference type="SAM" id="Phobius"/>
    </source>
</evidence>
<proteinExistence type="predicted"/>